<organism evidence="7 8">
    <name type="scientific">Conoideocrella luteorostrata</name>
    <dbReference type="NCBI Taxonomy" id="1105319"/>
    <lineage>
        <taxon>Eukaryota</taxon>
        <taxon>Fungi</taxon>
        <taxon>Dikarya</taxon>
        <taxon>Ascomycota</taxon>
        <taxon>Pezizomycotina</taxon>
        <taxon>Sordariomycetes</taxon>
        <taxon>Hypocreomycetidae</taxon>
        <taxon>Hypocreales</taxon>
        <taxon>Clavicipitaceae</taxon>
        <taxon>Conoideocrella</taxon>
    </lineage>
</organism>
<feature type="domain" description="Methyltransferase type 12" evidence="5">
    <location>
        <begin position="329"/>
        <end position="429"/>
    </location>
</feature>
<feature type="domain" description="Methyltransferase fungal type helix-turn-helix" evidence="6">
    <location>
        <begin position="146"/>
        <end position="223"/>
    </location>
</feature>
<dbReference type="InterPro" id="IPR006162">
    <property type="entry name" value="Ppantetheine_attach_site"/>
</dbReference>
<proteinExistence type="predicted"/>
<evidence type="ECO:0000259" key="6">
    <source>
        <dbReference type="Pfam" id="PF18558"/>
    </source>
</evidence>
<feature type="domain" description="Carrier" evidence="4">
    <location>
        <begin position="8"/>
        <end position="61"/>
    </location>
</feature>
<dbReference type="InterPro" id="IPR009081">
    <property type="entry name" value="PP-bd_ACP"/>
</dbReference>
<dbReference type="PROSITE" id="PS00012">
    <property type="entry name" value="PHOSPHOPANTETHEINE"/>
    <property type="match status" value="1"/>
</dbReference>
<keyword evidence="1" id="KW-0596">Phosphopantetheine</keyword>
<keyword evidence="2" id="KW-0597">Phosphoprotein</keyword>
<evidence type="ECO:0000256" key="1">
    <source>
        <dbReference type="ARBA" id="ARBA00022450"/>
    </source>
</evidence>
<evidence type="ECO:0008006" key="9">
    <source>
        <dbReference type="Google" id="ProtNLM"/>
    </source>
</evidence>
<gene>
    <name evidence="7" type="ORF">QQS21_008660</name>
</gene>
<dbReference type="Proteomes" id="UP001251528">
    <property type="component" value="Unassembled WGS sequence"/>
</dbReference>
<dbReference type="Pfam" id="PF00550">
    <property type="entry name" value="PP-binding"/>
    <property type="match status" value="1"/>
</dbReference>
<name>A0AAJ0CII5_9HYPO</name>
<dbReference type="EMBL" id="JASWJB010000202">
    <property type="protein sequence ID" value="KAK2593656.1"/>
    <property type="molecule type" value="Genomic_DNA"/>
</dbReference>
<dbReference type="AlphaFoldDB" id="A0AAJ0CII5"/>
<dbReference type="Pfam" id="PF08242">
    <property type="entry name" value="Methyltransf_12"/>
    <property type="match status" value="1"/>
</dbReference>
<dbReference type="InterPro" id="IPR013217">
    <property type="entry name" value="Methyltransf_12"/>
</dbReference>
<comment type="caution">
    <text evidence="7">The sequence shown here is derived from an EMBL/GenBank/DDBJ whole genome shotgun (WGS) entry which is preliminary data.</text>
</comment>
<dbReference type="InterPro" id="IPR036736">
    <property type="entry name" value="ACP-like_sf"/>
</dbReference>
<evidence type="ECO:0000259" key="4">
    <source>
        <dbReference type="Pfam" id="PF00550"/>
    </source>
</evidence>
<evidence type="ECO:0000313" key="7">
    <source>
        <dbReference type="EMBL" id="KAK2593656.1"/>
    </source>
</evidence>
<evidence type="ECO:0000256" key="3">
    <source>
        <dbReference type="ARBA" id="ARBA00022679"/>
    </source>
</evidence>
<dbReference type="Gene3D" id="3.40.50.150">
    <property type="entry name" value="Vaccinia Virus protein VP39"/>
    <property type="match status" value="1"/>
</dbReference>
<dbReference type="Gene3D" id="1.10.1200.10">
    <property type="entry name" value="ACP-like"/>
    <property type="match status" value="1"/>
</dbReference>
<keyword evidence="3" id="KW-0808">Transferase</keyword>
<protein>
    <recommendedName>
        <fullName evidence="9">Polyketide synthase</fullName>
    </recommendedName>
</protein>
<dbReference type="InterPro" id="IPR029063">
    <property type="entry name" value="SAM-dependent_MTases_sf"/>
</dbReference>
<evidence type="ECO:0000313" key="8">
    <source>
        <dbReference type="Proteomes" id="UP001251528"/>
    </source>
</evidence>
<dbReference type="Pfam" id="PF18558">
    <property type="entry name" value="HTH_51"/>
    <property type="match status" value="1"/>
</dbReference>
<evidence type="ECO:0000259" key="5">
    <source>
        <dbReference type="Pfam" id="PF08242"/>
    </source>
</evidence>
<dbReference type="SUPFAM" id="SSF53335">
    <property type="entry name" value="S-adenosyl-L-methionine-dependent methyltransferases"/>
    <property type="match status" value="1"/>
</dbReference>
<evidence type="ECO:0000256" key="2">
    <source>
        <dbReference type="ARBA" id="ARBA00022553"/>
    </source>
</evidence>
<keyword evidence="8" id="KW-1185">Reference proteome</keyword>
<reference evidence="7" key="1">
    <citation type="submission" date="2023-06" db="EMBL/GenBank/DDBJ databases">
        <title>Conoideocrella luteorostrata (Hypocreales: Clavicipitaceae), a potential biocontrol fungus for elongate hemlock scale in United States Christmas tree production areas.</title>
        <authorList>
            <person name="Barrett H."/>
            <person name="Lovett B."/>
            <person name="Macias A.M."/>
            <person name="Stajich J.E."/>
            <person name="Kasson M.T."/>
        </authorList>
    </citation>
    <scope>NUCLEOTIDE SEQUENCE</scope>
    <source>
        <strain evidence="7">ARSEF 14590</strain>
    </source>
</reference>
<dbReference type="InterPro" id="IPR041068">
    <property type="entry name" value="HTH_51"/>
</dbReference>
<dbReference type="GO" id="GO:0016740">
    <property type="term" value="F:transferase activity"/>
    <property type="evidence" value="ECO:0007669"/>
    <property type="project" value="UniProtKB-KW"/>
</dbReference>
<dbReference type="SUPFAM" id="SSF47336">
    <property type="entry name" value="ACP-like"/>
    <property type="match status" value="1"/>
</dbReference>
<sequence>MSTTRLKLQELINRHIGTDGSEYKHDDLLETLGLDSLAAIHISHQLLLTFGLDIHPDELFETSFNNLLERTQRQMPYSVQALSATKTTKESKISPALSVGTKPARTAPTNIVRATLNLENSIPIKFSSGRFSDPFDILAQSDAIYAGAARNSGFTNYWDRVAPIENDLVHAYITEAFASLGVDLPDYPCGTEIPDIPHLSKYDRLMKRLLNILESRYFISIRKGRVLRGSDRIEIDASSELCETLRKEHPQFEYEAKLLSLIGPRLADCISGRTDPVSILFGSAASRHIMEDFYSKAPMMAAHREQLVFFLARLMENAATDFSEPINILEVGAGTGGTTAGLINAFVGLKVPVRYTFTDIGLSFVNNAKNRWGNIPWMNFAPLNIEEEMPRDFRGRFDIVLGANVVHATADRAASCQRLREALRPSGLLVLSEVTRVIDWYDICFGLLDGWWMADGENGYAIQPASVWRDAFYQAGFESVGQSTGESEEALSQQLLVARK</sequence>
<accession>A0AAJ0CII5</accession>